<dbReference type="EMBL" id="LT629973">
    <property type="protein sequence ID" value="SEH91591.1"/>
    <property type="molecule type" value="Genomic_DNA"/>
</dbReference>
<dbReference type="KEGG" id="agl:PYTT_1690"/>
<keyword evidence="1" id="KW-0812">Transmembrane</keyword>
<dbReference type="STRING" id="1679444.PYTT_1690"/>
<reference evidence="3" key="1">
    <citation type="submission" date="2016-09" db="EMBL/GenBank/DDBJ databases">
        <authorList>
            <person name="Koehorst J."/>
        </authorList>
    </citation>
    <scope>NUCLEOTIDE SEQUENCE [LARGE SCALE GENOMIC DNA]</scope>
</reference>
<sequence length="167" mass="19613">MKKIKIICIWIGGVILTIGLACITMPFVMVYPFLYIEYTFNPECTPGLMEDIIRTKPETIYDIEDRLYKNSIAIRTPHLGAPDFQDYQEYLERGTAMYIAEGKLNAPSIHWNHDKEQACAVKYIKSYETRTAWGRAKANMGDLTDRTTYYFLFDRRFRILGWLKEEE</sequence>
<gene>
    <name evidence="2" type="ORF">PYTT_1690</name>
</gene>
<dbReference type="AlphaFoldDB" id="A0A1C7PE31"/>
<accession>A0A1C7PE31</accession>
<keyword evidence="1" id="KW-1133">Transmembrane helix</keyword>
<organism evidence="2 3">
    <name type="scientific">Akkermansia glycaniphila</name>
    <dbReference type="NCBI Taxonomy" id="1679444"/>
    <lineage>
        <taxon>Bacteria</taxon>
        <taxon>Pseudomonadati</taxon>
        <taxon>Verrucomicrobiota</taxon>
        <taxon>Verrucomicrobiia</taxon>
        <taxon>Verrucomicrobiales</taxon>
        <taxon>Akkermansiaceae</taxon>
        <taxon>Akkermansia</taxon>
    </lineage>
</organism>
<evidence type="ECO:0000256" key="1">
    <source>
        <dbReference type="SAM" id="Phobius"/>
    </source>
</evidence>
<keyword evidence="3" id="KW-1185">Reference proteome</keyword>
<dbReference type="PROSITE" id="PS51257">
    <property type="entry name" value="PROKAR_LIPOPROTEIN"/>
    <property type="match status" value="1"/>
</dbReference>
<keyword evidence="1" id="KW-0472">Membrane</keyword>
<evidence type="ECO:0000313" key="2">
    <source>
        <dbReference type="EMBL" id="SEH91591.1"/>
    </source>
</evidence>
<dbReference type="Proteomes" id="UP000176204">
    <property type="component" value="Chromosome I"/>
</dbReference>
<proteinExistence type="predicted"/>
<evidence type="ECO:0000313" key="3">
    <source>
        <dbReference type="Proteomes" id="UP000176204"/>
    </source>
</evidence>
<protein>
    <submittedName>
        <fullName evidence="2">Uncharacterized protein</fullName>
    </submittedName>
</protein>
<name>A0A1C7PE31_9BACT</name>
<feature type="transmembrane region" description="Helical" evidence="1">
    <location>
        <begin position="7"/>
        <end position="34"/>
    </location>
</feature>
<dbReference type="RefSeq" id="WP_067772999.1">
    <property type="nucleotide sequence ID" value="NZ_LIGX01000006.1"/>
</dbReference>
<dbReference type="OrthoDB" id="200103at2"/>